<comment type="caution">
    <text evidence="2">The sequence shown here is derived from an EMBL/GenBank/DDBJ whole genome shotgun (WGS) entry which is preliminary data.</text>
</comment>
<reference evidence="3" key="1">
    <citation type="submission" date="2019-06" db="EMBL/GenBank/DDBJ databases">
        <authorList>
            <person name="Broberg M."/>
        </authorList>
    </citation>
    <scope>NUCLEOTIDE SEQUENCE [LARGE SCALE GENOMIC DNA]</scope>
</reference>
<feature type="region of interest" description="Disordered" evidence="1">
    <location>
        <begin position="1"/>
        <end position="34"/>
    </location>
</feature>
<sequence>MARTDIHGPRRPRAGAGSAGEVSKVKRRTHAAAQPHGLDAVPAWGEIGQQDSEEHYAYKWCVHDGIDGALDPVVQSPCLDLGLGGQPGDERRERNLEFGLRSPILCLAGLPWLCLPCPALGIGSYRLLVVVRSSLGRVLRAGSPQGCAERIIIVADSACPTNSQWISAAASHLAQRPGHCTYALLALSGFNGQLSGQWPWAGHPDQQRQGIDGSSSAWPMSCLYPR</sequence>
<name>A0A9N9UGU6_9HYPO</name>
<evidence type="ECO:0000256" key="1">
    <source>
        <dbReference type="SAM" id="MobiDB-lite"/>
    </source>
</evidence>
<evidence type="ECO:0000313" key="3">
    <source>
        <dbReference type="Proteomes" id="UP000754883"/>
    </source>
</evidence>
<protein>
    <submittedName>
        <fullName evidence="2">Uncharacterized protein</fullName>
    </submittedName>
</protein>
<dbReference type="EMBL" id="CABFNO020001443">
    <property type="protein sequence ID" value="CAG9987935.1"/>
    <property type="molecule type" value="Genomic_DNA"/>
</dbReference>
<dbReference type="Proteomes" id="UP000754883">
    <property type="component" value="Unassembled WGS sequence"/>
</dbReference>
<gene>
    <name evidence="2" type="ORF">CBYS24578_00010578</name>
</gene>
<evidence type="ECO:0000313" key="2">
    <source>
        <dbReference type="EMBL" id="CAG9987935.1"/>
    </source>
</evidence>
<keyword evidence="3" id="KW-1185">Reference proteome</keyword>
<proteinExistence type="predicted"/>
<reference evidence="2 3" key="2">
    <citation type="submission" date="2021-10" db="EMBL/GenBank/DDBJ databases">
        <authorList>
            <person name="Piombo E."/>
        </authorList>
    </citation>
    <scope>NUCLEOTIDE SEQUENCE [LARGE SCALE GENOMIC DNA]</scope>
</reference>
<dbReference type="AlphaFoldDB" id="A0A9N9UGU6"/>
<organism evidence="2 3">
    <name type="scientific">Clonostachys byssicola</name>
    <dbReference type="NCBI Taxonomy" id="160290"/>
    <lineage>
        <taxon>Eukaryota</taxon>
        <taxon>Fungi</taxon>
        <taxon>Dikarya</taxon>
        <taxon>Ascomycota</taxon>
        <taxon>Pezizomycotina</taxon>
        <taxon>Sordariomycetes</taxon>
        <taxon>Hypocreomycetidae</taxon>
        <taxon>Hypocreales</taxon>
        <taxon>Bionectriaceae</taxon>
        <taxon>Clonostachys</taxon>
    </lineage>
</organism>
<accession>A0A9N9UGU6</accession>